<organism evidence="2 3">
    <name type="scientific">Polysphondylium violaceum</name>
    <dbReference type="NCBI Taxonomy" id="133409"/>
    <lineage>
        <taxon>Eukaryota</taxon>
        <taxon>Amoebozoa</taxon>
        <taxon>Evosea</taxon>
        <taxon>Eumycetozoa</taxon>
        <taxon>Dictyostelia</taxon>
        <taxon>Dictyosteliales</taxon>
        <taxon>Dictyosteliaceae</taxon>
        <taxon>Polysphondylium</taxon>
    </lineage>
</organism>
<protein>
    <recommendedName>
        <fullName evidence="4">FNIP repeat-containing protein</fullName>
    </recommendedName>
</protein>
<dbReference type="PANTHER" id="PTHR32134:SF92">
    <property type="entry name" value="FNIP REPEAT-CONTAINING PROTEIN"/>
    <property type="match status" value="1"/>
</dbReference>
<gene>
    <name evidence="2" type="ORF">CYY_005579</name>
</gene>
<dbReference type="Gene3D" id="3.80.10.10">
    <property type="entry name" value="Ribonuclease Inhibitor"/>
    <property type="match status" value="1"/>
</dbReference>
<comment type="caution">
    <text evidence="2">The sequence shown here is derived from an EMBL/GenBank/DDBJ whole genome shotgun (WGS) entry which is preliminary data.</text>
</comment>
<dbReference type="Pfam" id="PF05725">
    <property type="entry name" value="FNIP"/>
    <property type="match status" value="3"/>
</dbReference>
<evidence type="ECO:0008006" key="4">
    <source>
        <dbReference type="Google" id="ProtNLM"/>
    </source>
</evidence>
<accession>A0A8J4UYM0</accession>
<evidence type="ECO:0000256" key="1">
    <source>
        <dbReference type="ARBA" id="ARBA00022737"/>
    </source>
</evidence>
<dbReference type="InterPro" id="IPR051251">
    <property type="entry name" value="STK_FNIP-Repeat"/>
</dbReference>
<dbReference type="Proteomes" id="UP000695562">
    <property type="component" value="Unassembled WGS sequence"/>
</dbReference>
<proteinExistence type="predicted"/>
<name>A0A8J4UYM0_9MYCE</name>
<keyword evidence="3" id="KW-1185">Reference proteome</keyword>
<dbReference type="InterPro" id="IPR032675">
    <property type="entry name" value="LRR_dom_sf"/>
</dbReference>
<dbReference type="EMBL" id="AJWJ01000226">
    <property type="protein sequence ID" value="KAF2073110.1"/>
    <property type="molecule type" value="Genomic_DNA"/>
</dbReference>
<reference evidence="2" key="1">
    <citation type="submission" date="2020-01" db="EMBL/GenBank/DDBJ databases">
        <title>Development of genomics and gene disruption for Polysphondylium violaceum indicates a role for the polyketide synthase stlB in stalk morphogenesis.</title>
        <authorList>
            <person name="Narita B."/>
            <person name="Kawabe Y."/>
            <person name="Kin K."/>
            <person name="Saito T."/>
            <person name="Gibbs R."/>
            <person name="Kuspa A."/>
            <person name="Muzny D."/>
            <person name="Queller D."/>
            <person name="Richards S."/>
            <person name="Strassman J."/>
            <person name="Sucgang R."/>
            <person name="Worley K."/>
            <person name="Schaap P."/>
        </authorList>
    </citation>
    <scope>NUCLEOTIDE SEQUENCE</scope>
    <source>
        <strain evidence="2">QSvi11</strain>
    </source>
</reference>
<dbReference type="AlphaFoldDB" id="A0A8J4UYM0"/>
<dbReference type="SUPFAM" id="SSF52058">
    <property type="entry name" value="L domain-like"/>
    <property type="match status" value="1"/>
</dbReference>
<sequence>MDSNNNNGFLRIWKNKVLRNMIRQHNLLGQKIKITPAYAIKNLNHFKTISCDLLNIILYIDNDNVDDYETLKKKGFIHKGLHIDIAKKHILTNDLIYKTVKRVKFSSKFNSDLPAGFFPNTVERIYFNDMYLCPIKKGVLPAGLLEVRFGDSYNSSLNGILPSKLETLILGQYYRLPLTMPQSLTHLEIGLRFGGRIEPMPPKLRVLKSRSMDGECLSMLGKSTNIHAGNVGFNLQVLDLESARVLCDDYRWLPRGLVKLKLPKGFNSVIHPDEFPDSLVSLSLGQVFNTRIEPGCLPNALQTLKLGHYYGHSLKGVLPMTLTKLHLSLSFDHGNTLWKYKHLKILGIYSINQFPLGHVIPKTIQKLVLDGPIDVAKGQIPANVQVLKIIKPNSIQDGAIPPSVRVLELLAQPMETSAVTIPKGIRKLTFAPMFLRAQDIPDTVQHLTILSKCDYELGSIPVSVKTLILHHNPNNSEYGLISPNVKRLIMVKEGLYSSNFIDPLSLPKDISFDAHFGYYQARLSFPEFKTIKKDGVLMTNKLK</sequence>
<dbReference type="PANTHER" id="PTHR32134">
    <property type="entry name" value="FNIP REPEAT-CONTAINING PROTEIN"/>
    <property type="match status" value="1"/>
</dbReference>
<keyword evidence="1" id="KW-0677">Repeat</keyword>
<evidence type="ECO:0000313" key="3">
    <source>
        <dbReference type="Proteomes" id="UP000695562"/>
    </source>
</evidence>
<dbReference type="InterPro" id="IPR008615">
    <property type="entry name" value="FNIP"/>
</dbReference>
<evidence type="ECO:0000313" key="2">
    <source>
        <dbReference type="EMBL" id="KAF2073110.1"/>
    </source>
</evidence>